<evidence type="ECO:0000313" key="8">
    <source>
        <dbReference type="Proteomes" id="UP000322726"/>
    </source>
</evidence>
<comment type="caution">
    <text evidence="6">Lacks conserved residue(s) required for the propagation of feature annotation.</text>
</comment>
<dbReference type="Pfam" id="PF01171">
    <property type="entry name" value="ATP_bind_3"/>
    <property type="match status" value="1"/>
</dbReference>
<evidence type="ECO:0000313" key="7">
    <source>
        <dbReference type="EMBL" id="QEP35374.1"/>
    </source>
</evidence>
<dbReference type="OrthoDB" id="5289653at2"/>
<dbReference type="PANTHER" id="PTHR43033:SF1">
    <property type="entry name" value="TRNA(ILE)-LYSIDINE SYNTHASE-RELATED"/>
    <property type="match status" value="1"/>
</dbReference>
<dbReference type="KEGG" id="apai:APAC_2314"/>
<dbReference type="EMBL" id="CP035928">
    <property type="protein sequence ID" value="QEP35374.1"/>
    <property type="molecule type" value="Genomic_DNA"/>
</dbReference>
<gene>
    <name evidence="6 7" type="primary">tilS</name>
    <name evidence="7" type="ORF">APAC_2314</name>
</gene>
<dbReference type="SUPFAM" id="SSF52402">
    <property type="entry name" value="Adenine nucleotide alpha hydrolases-like"/>
    <property type="match status" value="1"/>
</dbReference>
<dbReference type="InterPro" id="IPR014729">
    <property type="entry name" value="Rossmann-like_a/b/a_fold"/>
</dbReference>
<dbReference type="AlphaFoldDB" id="A0A5C2HEW9"/>
<dbReference type="HAMAP" id="MF_01161">
    <property type="entry name" value="tRNA_Ile_lys_synt"/>
    <property type="match status" value="1"/>
</dbReference>
<dbReference type="GO" id="GO:0005737">
    <property type="term" value="C:cytoplasm"/>
    <property type="evidence" value="ECO:0007669"/>
    <property type="project" value="UniProtKB-SubCell"/>
</dbReference>
<evidence type="ECO:0000256" key="2">
    <source>
        <dbReference type="ARBA" id="ARBA00022694"/>
    </source>
</evidence>
<accession>A0A5C2HEW9</accession>
<dbReference type="GO" id="GO:0005524">
    <property type="term" value="F:ATP binding"/>
    <property type="evidence" value="ECO:0007669"/>
    <property type="project" value="UniProtKB-KW"/>
</dbReference>
<dbReference type="Proteomes" id="UP000322726">
    <property type="component" value="Chromosome"/>
</dbReference>
<comment type="function">
    <text evidence="6">Ligates lysine onto the cytidine present at position 34 of the AUA codon-specific tRNA(Ile) that contains the anticodon CAU, in an ATP-dependent manner. Cytidine is converted to lysidine, thus changing the amino acid specificity of the tRNA from methionine to isoleucine.</text>
</comment>
<comment type="catalytic activity">
    <reaction evidence="5 6">
        <text>cytidine(34) in tRNA(Ile2) + L-lysine + ATP = lysidine(34) in tRNA(Ile2) + AMP + diphosphate + H(+)</text>
        <dbReference type="Rhea" id="RHEA:43744"/>
        <dbReference type="Rhea" id="RHEA-COMP:10625"/>
        <dbReference type="Rhea" id="RHEA-COMP:10670"/>
        <dbReference type="ChEBI" id="CHEBI:15378"/>
        <dbReference type="ChEBI" id="CHEBI:30616"/>
        <dbReference type="ChEBI" id="CHEBI:32551"/>
        <dbReference type="ChEBI" id="CHEBI:33019"/>
        <dbReference type="ChEBI" id="CHEBI:82748"/>
        <dbReference type="ChEBI" id="CHEBI:83665"/>
        <dbReference type="ChEBI" id="CHEBI:456215"/>
        <dbReference type="EC" id="6.3.4.19"/>
    </reaction>
</comment>
<keyword evidence="2 6" id="KW-0819">tRNA processing</keyword>
<keyword evidence="6" id="KW-0963">Cytoplasm</keyword>
<proteinExistence type="inferred from homology"/>
<organism evidence="7 8">
    <name type="scientific">Malaciobacter pacificus</name>
    <dbReference type="NCBI Taxonomy" id="1080223"/>
    <lineage>
        <taxon>Bacteria</taxon>
        <taxon>Pseudomonadati</taxon>
        <taxon>Campylobacterota</taxon>
        <taxon>Epsilonproteobacteria</taxon>
        <taxon>Campylobacterales</taxon>
        <taxon>Arcobacteraceae</taxon>
        <taxon>Malaciobacter</taxon>
    </lineage>
</organism>
<comment type="similarity">
    <text evidence="6">Belongs to the tRNA(Ile)-lysidine synthase family.</text>
</comment>
<evidence type="ECO:0000256" key="6">
    <source>
        <dbReference type="HAMAP-Rule" id="MF_01161"/>
    </source>
</evidence>
<evidence type="ECO:0000256" key="5">
    <source>
        <dbReference type="ARBA" id="ARBA00048539"/>
    </source>
</evidence>
<comment type="subcellular location">
    <subcellularLocation>
        <location evidence="6">Cytoplasm</location>
    </subcellularLocation>
</comment>
<dbReference type="Gene3D" id="3.40.50.620">
    <property type="entry name" value="HUPs"/>
    <property type="match status" value="1"/>
</dbReference>
<dbReference type="CDD" id="cd01992">
    <property type="entry name" value="TilS_N"/>
    <property type="match status" value="1"/>
</dbReference>
<dbReference type="GO" id="GO:0032267">
    <property type="term" value="F:tRNA(Ile)-lysidine synthase activity"/>
    <property type="evidence" value="ECO:0007669"/>
    <property type="project" value="UniProtKB-EC"/>
</dbReference>
<dbReference type="NCBIfam" id="TIGR02432">
    <property type="entry name" value="lysidine_TilS_N"/>
    <property type="match status" value="1"/>
</dbReference>
<dbReference type="InterPro" id="IPR012795">
    <property type="entry name" value="tRNA_Ile_lys_synt_N"/>
</dbReference>
<dbReference type="PANTHER" id="PTHR43033">
    <property type="entry name" value="TRNA(ILE)-LYSIDINE SYNTHASE-RELATED"/>
    <property type="match status" value="1"/>
</dbReference>
<protein>
    <recommendedName>
        <fullName evidence="6">tRNA(Ile)-lysidine synthase</fullName>
        <ecNumber evidence="6">6.3.4.19</ecNumber>
    </recommendedName>
    <alternativeName>
        <fullName evidence="6">tRNA(Ile)-2-lysyl-cytidine synthase</fullName>
    </alternativeName>
    <alternativeName>
        <fullName evidence="6">tRNA(Ile)-lysidine synthetase</fullName>
    </alternativeName>
</protein>
<keyword evidence="4" id="KW-0067">ATP-binding</keyword>
<evidence type="ECO:0000256" key="1">
    <source>
        <dbReference type="ARBA" id="ARBA00022598"/>
    </source>
</evidence>
<keyword evidence="1 6" id="KW-0436">Ligase</keyword>
<dbReference type="InterPro" id="IPR011063">
    <property type="entry name" value="TilS/TtcA_N"/>
</dbReference>
<evidence type="ECO:0000256" key="3">
    <source>
        <dbReference type="ARBA" id="ARBA00022741"/>
    </source>
</evidence>
<reference evidence="7" key="1">
    <citation type="submission" date="2019-09" db="EMBL/GenBank/DDBJ databases">
        <title>Complete genome sequencing of four Arcobacter species reveals a diverse suite of mobile elements.</title>
        <authorList>
            <person name="Miller W.G."/>
            <person name="Yee E."/>
            <person name="Bono J.L."/>
        </authorList>
    </citation>
    <scope>NUCLEOTIDE SEQUENCE [LARGE SCALE GENOMIC DNA]</scope>
    <source>
        <strain evidence="7">LMG 26638</strain>
    </source>
</reference>
<keyword evidence="8" id="KW-1185">Reference proteome</keyword>
<name>A0A5C2HEW9_9BACT</name>
<keyword evidence="3" id="KW-0547">Nucleotide-binding</keyword>
<evidence type="ECO:0000256" key="4">
    <source>
        <dbReference type="ARBA" id="ARBA00022840"/>
    </source>
</evidence>
<reference evidence="7" key="2">
    <citation type="submission" date="2019-09" db="EMBL/GenBank/DDBJ databases">
        <title>Taxonomic note: a critical rebuttal of the proposed division of the genus Arcobacter into six genera, emended descriptions of Arcobacter anaerophilus and the genus Arcobacter, and an assessment of genus-level boundaries for Epsilonproteobacteria using in silico genomic comparator tools.</title>
        <authorList>
            <person name="On S.L.W."/>
            <person name="Miller W.G."/>
            <person name="Biggs P."/>
            <person name="Cornelius A."/>
            <person name="Vandamme P."/>
        </authorList>
    </citation>
    <scope>NUCLEOTIDE SEQUENCE [LARGE SCALE GENOMIC DNA]</scope>
    <source>
        <strain evidence="7">LMG 26638</strain>
    </source>
</reference>
<dbReference type="RefSeq" id="WP_130234269.1">
    <property type="nucleotide sequence ID" value="NZ_BMEF01000009.1"/>
</dbReference>
<sequence>MNLNFSAIKESKNLLAFSSGIDSTALFFLLLNENIPFDITIVNYNTREQSIEEVTYAKELAEKYNKQIFIKNTKLESNSNFEKNARDIRYAFFEEIIEENSYDTLITAHQLNDKLEWFLMQLTKGAGLAELIGFNEFEDKENYRIYKPLLNVSKDELENYLKEQNIKYFYDESNSNEKYKRNYFRHNFSDKLINEFKDGIKNSFEYLQNDLNSLNIKDKAIYKFQDLEIFENKNDNNLNIRIIDTSLKKRGILLSKAAREEIFKQSELTISHKINIAINKKYIYICPRCEVSMDKKFKEICRITKVPKNIRAYLFENSINPKDLVF</sequence>
<dbReference type="EC" id="6.3.4.19" evidence="6"/>
<dbReference type="InterPro" id="IPR012094">
    <property type="entry name" value="tRNA_Ile_lys_synt"/>
</dbReference>
<dbReference type="GO" id="GO:0006400">
    <property type="term" value="P:tRNA modification"/>
    <property type="evidence" value="ECO:0007669"/>
    <property type="project" value="UniProtKB-UniRule"/>
</dbReference>